<gene>
    <name evidence="3" type="ORF">GCM10023143_30210</name>
</gene>
<evidence type="ECO:0000313" key="3">
    <source>
        <dbReference type="EMBL" id="GAA4317870.1"/>
    </source>
</evidence>
<feature type="domain" description="Glucose/Sorbosone dehydrogenase" evidence="2">
    <location>
        <begin position="56"/>
        <end position="400"/>
    </location>
</feature>
<keyword evidence="1" id="KW-0732">Signal</keyword>
<dbReference type="Proteomes" id="UP001501207">
    <property type="component" value="Unassembled WGS sequence"/>
</dbReference>
<organism evidence="3 4">
    <name type="scientific">Compostibacter hankyongensis</name>
    <dbReference type="NCBI Taxonomy" id="1007089"/>
    <lineage>
        <taxon>Bacteria</taxon>
        <taxon>Pseudomonadati</taxon>
        <taxon>Bacteroidota</taxon>
        <taxon>Chitinophagia</taxon>
        <taxon>Chitinophagales</taxon>
        <taxon>Chitinophagaceae</taxon>
        <taxon>Compostibacter</taxon>
    </lineage>
</organism>
<feature type="signal peptide" evidence="1">
    <location>
        <begin position="1"/>
        <end position="22"/>
    </location>
</feature>
<evidence type="ECO:0000259" key="2">
    <source>
        <dbReference type="Pfam" id="PF07995"/>
    </source>
</evidence>
<accession>A0ABP8G5E3</accession>
<comment type="caution">
    <text evidence="3">The sequence shown here is derived from an EMBL/GenBank/DDBJ whole genome shotgun (WGS) entry which is preliminary data.</text>
</comment>
<proteinExistence type="predicted"/>
<dbReference type="InterPro" id="IPR012938">
    <property type="entry name" value="Glc/Sorbosone_DH"/>
</dbReference>
<dbReference type="SUPFAM" id="SSF50952">
    <property type="entry name" value="Soluble quinoprotein glucose dehydrogenase"/>
    <property type="match status" value="1"/>
</dbReference>
<name>A0ABP8G5E3_9BACT</name>
<dbReference type="EMBL" id="BAABFN010000020">
    <property type="protein sequence ID" value="GAA4317870.1"/>
    <property type="molecule type" value="Genomic_DNA"/>
</dbReference>
<dbReference type="InterPro" id="IPR011042">
    <property type="entry name" value="6-blade_b-propeller_TolB-like"/>
</dbReference>
<dbReference type="InterPro" id="IPR011041">
    <property type="entry name" value="Quinoprot_gluc/sorb_DH_b-prop"/>
</dbReference>
<protein>
    <submittedName>
        <fullName evidence="3">PQQ-dependent sugar dehydrogenase</fullName>
    </submittedName>
</protein>
<dbReference type="Gene3D" id="2.120.10.30">
    <property type="entry name" value="TolB, C-terminal domain"/>
    <property type="match status" value="1"/>
</dbReference>
<dbReference type="RefSeq" id="WP_344980844.1">
    <property type="nucleotide sequence ID" value="NZ_BAABFN010000020.1"/>
</dbReference>
<evidence type="ECO:0000256" key="1">
    <source>
        <dbReference type="SAM" id="SignalP"/>
    </source>
</evidence>
<reference evidence="4" key="1">
    <citation type="journal article" date="2019" name="Int. J. Syst. Evol. Microbiol.">
        <title>The Global Catalogue of Microorganisms (GCM) 10K type strain sequencing project: providing services to taxonomists for standard genome sequencing and annotation.</title>
        <authorList>
            <consortium name="The Broad Institute Genomics Platform"/>
            <consortium name="The Broad Institute Genome Sequencing Center for Infectious Disease"/>
            <person name="Wu L."/>
            <person name="Ma J."/>
        </authorList>
    </citation>
    <scope>NUCLEOTIDE SEQUENCE [LARGE SCALE GENOMIC DNA]</scope>
    <source>
        <strain evidence="4">JCM 17664</strain>
    </source>
</reference>
<dbReference type="PANTHER" id="PTHR19328:SF75">
    <property type="entry name" value="ALDOSE SUGAR DEHYDROGENASE YLII"/>
    <property type="match status" value="1"/>
</dbReference>
<keyword evidence="4" id="KW-1185">Reference proteome</keyword>
<sequence length="413" mass="45740">MIRKVYPAIVICAFMIAGSACHSPSGGQQTNAAQQDRTAGDSKLTFTLEKITDSLDGPVALENAHDGSGRLFVGEQGGRIRIIKDGKLLKTPFLDIRSSLVHMENKYMNMGLLGFAFHPDFKNNGRFFVHYIAPSHKKGFSNKSVLEEFRVSRDNPDKAESTGRVILEVDQPAQNRNGGNIAFGKDGDLYMSFGDGGDKHGKAGNSQDLDQLLGKIIRIDVDHGSPYRVPDDNPFVDKKARPEIWAYGFRMPWRISFDAATGALFCGDVGESNYEEVDLIRKGGNYGWRVMEASHVHDTSLYGDGGGFIAPITEYKHSTGVCLIGGYVYRGSRSPALQGRYVFGDWSGRAFYLEQKGDQWIRHRCRFEGRPDTTLPFKINSFGEGEDRELYMVTQDTVGALSPTGVIYHVAAR</sequence>
<dbReference type="PANTHER" id="PTHR19328">
    <property type="entry name" value="HEDGEHOG-INTERACTING PROTEIN"/>
    <property type="match status" value="1"/>
</dbReference>
<evidence type="ECO:0000313" key="4">
    <source>
        <dbReference type="Proteomes" id="UP001501207"/>
    </source>
</evidence>
<dbReference type="Pfam" id="PF07995">
    <property type="entry name" value="GSDH"/>
    <property type="match status" value="1"/>
</dbReference>
<feature type="chain" id="PRO_5046106796" evidence="1">
    <location>
        <begin position="23"/>
        <end position="413"/>
    </location>
</feature>
<dbReference type="PROSITE" id="PS51257">
    <property type="entry name" value="PROKAR_LIPOPROTEIN"/>
    <property type="match status" value="1"/>
</dbReference>